<evidence type="ECO:0000313" key="3">
    <source>
        <dbReference type="EMBL" id="QNO44229.1"/>
    </source>
</evidence>
<evidence type="ECO:0000259" key="1">
    <source>
        <dbReference type="PROSITE" id="PS51379"/>
    </source>
</evidence>
<reference evidence="3" key="1">
    <citation type="submission" date="2020-06" db="EMBL/GenBank/DDBJ databases">
        <title>Unique genomic features of the anaerobic methanotrophic archaea.</title>
        <authorList>
            <person name="Chadwick G.L."/>
            <person name="Skennerton C.T."/>
            <person name="Laso-Perez R."/>
            <person name="Leu A.O."/>
            <person name="Speth D.R."/>
            <person name="Yu H."/>
            <person name="Morgan-Lang C."/>
            <person name="Hatzenpichler R."/>
            <person name="Goudeau D."/>
            <person name="Malmstrom R."/>
            <person name="Brazelton W.J."/>
            <person name="Woyke T."/>
            <person name="Hallam S.J."/>
            <person name="Tyson G.W."/>
            <person name="Wegener G."/>
            <person name="Boetius A."/>
            <person name="Orphan V."/>
        </authorList>
    </citation>
    <scope>NUCLEOTIDE SEQUENCE</scope>
</reference>
<dbReference type="EC" id="1.5.99.15" evidence="3"/>
<evidence type="ECO:0000313" key="5">
    <source>
        <dbReference type="EMBL" id="QNO46529.1"/>
    </source>
</evidence>
<dbReference type="SUPFAM" id="SSF54862">
    <property type="entry name" value="4Fe-4S ferredoxins"/>
    <property type="match status" value="1"/>
</dbReference>
<gene>
    <name evidence="3" type="primary">dmrX</name>
    <name evidence="5" type="ORF">HKKCGBCL_00006</name>
    <name evidence="3" type="ORF">JAFNDAPN_00011</name>
    <name evidence="2" type="ORF">NDOAFLJG_00006</name>
    <name evidence="4" type="ORF">OCFENNGA_00009</name>
</gene>
<dbReference type="EMBL" id="MT630813">
    <property type="protein sequence ID" value="QNO43351.1"/>
    <property type="molecule type" value="Genomic_DNA"/>
</dbReference>
<feature type="domain" description="4Fe-4S ferredoxin-type" evidence="1">
    <location>
        <begin position="181"/>
        <end position="210"/>
    </location>
</feature>
<dbReference type="NCBIfam" id="TIGR02700">
    <property type="entry name" value="flavo_MJ0208"/>
    <property type="match status" value="1"/>
</dbReference>
<dbReference type="Pfam" id="PF00037">
    <property type="entry name" value="Fer4"/>
    <property type="match status" value="1"/>
</dbReference>
<dbReference type="InterPro" id="IPR017896">
    <property type="entry name" value="4Fe4S_Fe-S-bd"/>
</dbReference>
<dbReference type="EMBL" id="MT631029">
    <property type="protein sequence ID" value="QNO44874.1"/>
    <property type="molecule type" value="Genomic_DNA"/>
</dbReference>
<name>A0A7G9Y895_9EURY</name>
<dbReference type="InterPro" id="IPR036551">
    <property type="entry name" value="Flavin_trans-like"/>
</dbReference>
<dbReference type="InterPro" id="IPR017900">
    <property type="entry name" value="4Fe4S_Fe_S_CS"/>
</dbReference>
<organism evidence="3">
    <name type="scientific">Candidatus Methanogaster sp. ANME-2c ERB4</name>
    <dbReference type="NCBI Taxonomy" id="2759911"/>
    <lineage>
        <taxon>Archaea</taxon>
        <taxon>Methanobacteriati</taxon>
        <taxon>Methanobacteriota</taxon>
        <taxon>Stenosarchaea group</taxon>
        <taxon>Methanomicrobia</taxon>
        <taxon>Methanosarcinales</taxon>
        <taxon>ANME-2 cluster</taxon>
        <taxon>Candidatus Methanogasteraceae</taxon>
        <taxon>Candidatus Methanogaster</taxon>
    </lineage>
</organism>
<evidence type="ECO:0000313" key="2">
    <source>
        <dbReference type="EMBL" id="QNO43351.1"/>
    </source>
</evidence>
<keyword evidence="3" id="KW-0560">Oxidoreductase</keyword>
<dbReference type="EMBL" id="MT631194">
    <property type="protein sequence ID" value="QNO46529.1"/>
    <property type="molecule type" value="Genomic_DNA"/>
</dbReference>
<sequence length="247" mass="26851">MSRSITIIMHLHPNLAWAITGAGHHLVESFDVFKRVKEENPKIRITIFASQSAEEVLRMYGLFDELATIAGGDYLEEVFLESEQGRSSPKVGRFLLNKYDALFVTPATSNTVAKIVHGIADSLPTNAVAQAVKGDVPVYIVPVDIEGTIRSKMPYTIDREVCAMHHCDICTPEVVCPNAAIDSQIDLLKCDGCGVCAPTCPHGAIRGGYAELKVRDVDMRNTAELAEMEGIEVLKNPVDVVSVVSGI</sequence>
<accession>A0A7G9Y895</accession>
<dbReference type="Pfam" id="PF02441">
    <property type="entry name" value="Flavoprotein"/>
    <property type="match status" value="1"/>
</dbReference>
<protein>
    <submittedName>
        <fullName evidence="3">Dihydromethanopterin reductase (Acceptor)</fullName>
        <ecNumber evidence="3">1.5.99.15</ecNumber>
    </submittedName>
</protein>
<dbReference type="GO" id="GO:0051539">
    <property type="term" value="F:4 iron, 4 sulfur cluster binding"/>
    <property type="evidence" value="ECO:0007669"/>
    <property type="project" value="InterPro"/>
</dbReference>
<dbReference type="EMBL" id="MT630936">
    <property type="protein sequence ID" value="QNO44229.1"/>
    <property type="molecule type" value="Genomic_DNA"/>
</dbReference>
<dbReference type="GO" id="GO:1901285">
    <property type="term" value="P:5,6,7,8-tetrahydromethanopterin biosynthetic process"/>
    <property type="evidence" value="ECO:0007669"/>
    <property type="project" value="InterPro"/>
</dbReference>
<dbReference type="Gene3D" id="3.40.50.1950">
    <property type="entry name" value="Flavin prenyltransferase-like"/>
    <property type="match status" value="1"/>
</dbReference>
<evidence type="ECO:0000313" key="4">
    <source>
        <dbReference type="EMBL" id="QNO44874.1"/>
    </source>
</evidence>
<dbReference type="PROSITE" id="PS00198">
    <property type="entry name" value="4FE4S_FER_1"/>
    <property type="match status" value="1"/>
</dbReference>
<dbReference type="InterPro" id="IPR014073">
    <property type="entry name" value="DmrX"/>
</dbReference>
<dbReference type="GO" id="GO:0044684">
    <property type="term" value="F:dihydromethanopterin reductase activity"/>
    <property type="evidence" value="ECO:0007669"/>
    <property type="project" value="UniProtKB-EC"/>
</dbReference>
<dbReference type="PROSITE" id="PS51379">
    <property type="entry name" value="4FE4S_FER_2"/>
    <property type="match status" value="1"/>
</dbReference>
<dbReference type="AlphaFoldDB" id="A0A7G9Y895"/>
<proteinExistence type="predicted"/>
<dbReference type="SUPFAM" id="SSF52507">
    <property type="entry name" value="Homo-oligomeric flavin-containing Cys decarboxylases, HFCD"/>
    <property type="match status" value="1"/>
</dbReference>
<dbReference type="InterPro" id="IPR003382">
    <property type="entry name" value="Flavoprotein"/>
</dbReference>